<dbReference type="EMBL" id="VXIV02002437">
    <property type="protein sequence ID" value="KAF6025646.1"/>
    <property type="molecule type" value="Genomic_DNA"/>
</dbReference>
<dbReference type="InterPro" id="IPR045806">
    <property type="entry name" value="BAMBI_C"/>
</dbReference>
<sequence>MADHHRVSWWNKIVICLLCCTLAAQGATRCYCNREECKDTHTCLSLTETCYSKLFTVHPHENSTSQTSSRDEHGCVDLVKPDVPGGPGLCDGRGDVIKQLKELQPLILCCSDTMCNYRRNQDIQVDLMDSSAPGVPKAHSSKSLDSTATMPESEAARKDEDVMFQAAVIAVPIAGGLILVILILLAVRMLREDYRRSDSHRGLVKTRNFIEQHFVRKDEKKTHNYNNSQLSANIKTAEHTVAPVHHKHCRDQWSEVNERLIGDDYRGSQLPTSPSKSTVKVSLLNTATLEQPNLALV</sequence>
<gene>
    <name evidence="6" type="ORF">EB796_015897</name>
</gene>
<feature type="transmembrane region" description="Helical" evidence="2">
    <location>
        <begin position="162"/>
        <end position="187"/>
    </location>
</feature>
<dbReference type="InterPro" id="IPR045807">
    <property type="entry name" value="BAMBI_N"/>
</dbReference>
<keyword evidence="2" id="KW-0812">Transmembrane</keyword>
<comment type="caution">
    <text evidence="6">The sequence shown here is derived from an EMBL/GenBank/DDBJ whole genome shotgun (WGS) entry which is preliminary data.</text>
</comment>
<evidence type="ECO:0000256" key="3">
    <source>
        <dbReference type="SAM" id="SignalP"/>
    </source>
</evidence>
<keyword evidence="2" id="KW-0472">Membrane</keyword>
<organism evidence="6 7">
    <name type="scientific">Bugula neritina</name>
    <name type="common">Brown bryozoan</name>
    <name type="synonym">Sertularia neritina</name>
    <dbReference type="NCBI Taxonomy" id="10212"/>
    <lineage>
        <taxon>Eukaryota</taxon>
        <taxon>Metazoa</taxon>
        <taxon>Spiralia</taxon>
        <taxon>Lophotrochozoa</taxon>
        <taxon>Bryozoa</taxon>
        <taxon>Gymnolaemata</taxon>
        <taxon>Cheilostomatida</taxon>
        <taxon>Flustrina</taxon>
        <taxon>Buguloidea</taxon>
        <taxon>Bugulidae</taxon>
        <taxon>Bugula</taxon>
    </lineage>
</organism>
<keyword evidence="2" id="KW-1133">Transmembrane helix</keyword>
<evidence type="ECO:0000256" key="2">
    <source>
        <dbReference type="SAM" id="Phobius"/>
    </source>
</evidence>
<feature type="compositionally biased region" description="Polar residues" evidence="1">
    <location>
        <begin position="141"/>
        <end position="150"/>
    </location>
</feature>
<keyword evidence="7" id="KW-1185">Reference proteome</keyword>
<dbReference type="Proteomes" id="UP000593567">
    <property type="component" value="Unassembled WGS sequence"/>
</dbReference>
<feature type="region of interest" description="Disordered" evidence="1">
    <location>
        <begin position="130"/>
        <end position="151"/>
    </location>
</feature>
<feature type="domain" description="BMP and activin membrane-bound inhibitor N-terminal" evidence="4">
    <location>
        <begin position="6"/>
        <end position="122"/>
    </location>
</feature>
<name>A0A7J7JJF7_BUGNE</name>
<dbReference type="CDD" id="cd23576">
    <property type="entry name" value="TFP_LU_ECD_BAMBI"/>
    <property type="match status" value="1"/>
</dbReference>
<evidence type="ECO:0000313" key="7">
    <source>
        <dbReference type="Proteomes" id="UP000593567"/>
    </source>
</evidence>
<proteinExistence type="predicted"/>
<dbReference type="OrthoDB" id="5914644at2759"/>
<reference evidence="6" key="1">
    <citation type="submission" date="2020-06" db="EMBL/GenBank/DDBJ databases">
        <title>Draft genome of Bugula neritina, a colonial animal packing powerful symbionts and potential medicines.</title>
        <authorList>
            <person name="Rayko M."/>
        </authorList>
    </citation>
    <scope>NUCLEOTIDE SEQUENCE [LARGE SCALE GENOMIC DNA]</scope>
    <source>
        <strain evidence="6">Kwan_BN1</strain>
    </source>
</reference>
<evidence type="ECO:0000313" key="6">
    <source>
        <dbReference type="EMBL" id="KAF6025646.1"/>
    </source>
</evidence>
<protein>
    <submittedName>
        <fullName evidence="6">BAMBI</fullName>
    </submittedName>
</protein>
<feature type="signal peptide" evidence="3">
    <location>
        <begin position="1"/>
        <end position="26"/>
    </location>
</feature>
<accession>A0A7J7JJF7</accession>
<evidence type="ECO:0000259" key="4">
    <source>
        <dbReference type="Pfam" id="PF06211"/>
    </source>
</evidence>
<feature type="chain" id="PRO_5029466972" evidence="3">
    <location>
        <begin position="27"/>
        <end position="297"/>
    </location>
</feature>
<dbReference type="Pfam" id="PF06211">
    <property type="entry name" value="BAMBI"/>
    <property type="match status" value="1"/>
</dbReference>
<evidence type="ECO:0000259" key="5">
    <source>
        <dbReference type="Pfam" id="PF19337"/>
    </source>
</evidence>
<dbReference type="AlphaFoldDB" id="A0A7J7JJF7"/>
<evidence type="ECO:0000256" key="1">
    <source>
        <dbReference type="SAM" id="MobiDB-lite"/>
    </source>
</evidence>
<keyword evidence="3" id="KW-0732">Signal</keyword>
<feature type="domain" description="BMP and activin membrane-bound inhibitor C-terminal" evidence="5">
    <location>
        <begin position="160"/>
        <end position="223"/>
    </location>
</feature>
<dbReference type="Pfam" id="PF19337">
    <property type="entry name" value="BAMBI_C"/>
    <property type="match status" value="1"/>
</dbReference>